<evidence type="ECO:0000313" key="2">
    <source>
        <dbReference type="EMBL" id="MFC4906036.1"/>
    </source>
</evidence>
<evidence type="ECO:0000256" key="1">
    <source>
        <dbReference type="SAM" id="Phobius"/>
    </source>
</evidence>
<reference evidence="3" key="1">
    <citation type="journal article" date="2019" name="Int. J. Syst. Evol. Microbiol.">
        <title>The Global Catalogue of Microorganisms (GCM) 10K type strain sequencing project: providing services to taxonomists for standard genome sequencing and annotation.</title>
        <authorList>
            <consortium name="The Broad Institute Genomics Platform"/>
            <consortium name="The Broad Institute Genome Sequencing Center for Infectious Disease"/>
            <person name="Wu L."/>
            <person name="Ma J."/>
        </authorList>
    </citation>
    <scope>NUCLEOTIDE SEQUENCE [LARGE SCALE GENOMIC DNA]</scope>
    <source>
        <strain evidence="3">KLKA75</strain>
    </source>
</reference>
<protein>
    <submittedName>
        <fullName evidence="2">CU044_5270 family protein</fullName>
    </submittedName>
</protein>
<dbReference type="EMBL" id="JBHSIT010000001">
    <property type="protein sequence ID" value="MFC4906036.1"/>
    <property type="molecule type" value="Genomic_DNA"/>
</dbReference>
<keyword evidence="1" id="KW-0812">Transmembrane</keyword>
<keyword evidence="1" id="KW-1133">Transmembrane helix</keyword>
<dbReference type="NCBIfam" id="NF038083">
    <property type="entry name" value="CU044_5270_fam"/>
    <property type="match status" value="1"/>
</dbReference>
<evidence type="ECO:0000313" key="3">
    <source>
        <dbReference type="Proteomes" id="UP001595872"/>
    </source>
</evidence>
<keyword evidence="3" id="KW-1185">Reference proteome</keyword>
<gene>
    <name evidence="2" type="ORF">ACFPCY_01765</name>
</gene>
<proteinExistence type="predicted"/>
<sequence>MNDLDALRAAWEAPAPPSPEARANARAALLSRATASAVAPTPTPILALPSDPAAPRVERASAVVGGEGGTSGGARRSRRRWGWSLAAVGAAAAIGAGFAVAPSGTGGDGHRNGGVRLMSANALLDRAADAAERRPFTAPRPDQWVMVEERLTTSAEPAGVVTGGPYMTRVRRTWHKADGSLMAYWVAPKGKVQVQSAAGMDPRVDYAAMSRLPTDPDALIARVRRDAPGQSWDRVLQLLNTILRTSTPPPKVQAAIFRAMRSIPGGTLVNGVRDAAGRPAIAIGWTTEGWLREEVLLDPKSYAYLGERAVAGQRHEMESAKGTVVVPKGAVQRVELRTRAGVVDAPGLLPR</sequence>
<keyword evidence="1" id="KW-0472">Membrane</keyword>
<name>A0ABV9TRK8_9ACTN</name>
<accession>A0ABV9TRK8</accession>
<organism evidence="2 3">
    <name type="scientific">Actinomadura gamaensis</name>
    <dbReference type="NCBI Taxonomy" id="1763541"/>
    <lineage>
        <taxon>Bacteria</taxon>
        <taxon>Bacillati</taxon>
        <taxon>Actinomycetota</taxon>
        <taxon>Actinomycetes</taxon>
        <taxon>Streptosporangiales</taxon>
        <taxon>Thermomonosporaceae</taxon>
        <taxon>Actinomadura</taxon>
    </lineage>
</organism>
<dbReference type="InterPro" id="IPR047789">
    <property type="entry name" value="CU044_5270-like"/>
</dbReference>
<dbReference type="RefSeq" id="WP_378251762.1">
    <property type="nucleotide sequence ID" value="NZ_JBHSIT010000001.1"/>
</dbReference>
<comment type="caution">
    <text evidence="2">The sequence shown here is derived from an EMBL/GenBank/DDBJ whole genome shotgun (WGS) entry which is preliminary data.</text>
</comment>
<dbReference type="Proteomes" id="UP001595872">
    <property type="component" value="Unassembled WGS sequence"/>
</dbReference>
<feature type="transmembrane region" description="Helical" evidence="1">
    <location>
        <begin position="81"/>
        <end position="101"/>
    </location>
</feature>